<accession>A0ABW9CCX2</accession>
<organism evidence="1 2">
    <name type="scientific">Caballeronia jiangsuensis</name>
    <dbReference type="NCBI Taxonomy" id="1458357"/>
    <lineage>
        <taxon>Bacteria</taxon>
        <taxon>Pseudomonadati</taxon>
        <taxon>Pseudomonadota</taxon>
        <taxon>Betaproteobacteria</taxon>
        <taxon>Burkholderiales</taxon>
        <taxon>Burkholderiaceae</taxon>
        <taxon>Caballeronia</taxon>
    </lineage>
</organism>
<evidence type="ECO:0000313" key="1">
    <source>
        <dbReference type="EMBL" id="MFM0515951.1"/>
    </source>
</evidence>
<sequence length="100" mass="10736">MALFGNKIAALGSGLKDSLSEAKAKAAALAERVEIPAALSDVTQAASNKARDYAAASREHAGKLVEKVSDRLGDLDYEELRRRETRAPEGLRLRTSLRGN</sequence>
<proteinExistence type="predicted"/>
<keyword evidence="2" id="KW-1185">Reference proteome</keyword>
<gene>
    <name evidence="1" type="ORF">PQR08_00860</name>
</gene>
<name>A0ABW9CCX2_9BURK</name>
<evidence type="ECO:0000313" key="2">
    <source>
        <dbReference type="Proteomes" id="UP001629462"/>
    </source>
</evidence>
<dbReference type="Proteomes" id="UP001629462">
    <property type="component" value="Unassembled WGS sequence"/>
</dbReference>
<dbReference type="RefSeq" id="WP_238294219.1">
    <property type="nucleotide sequence ID" value="NZ_JAQQDB010000001.1"/>
</dbReference>
<protein>
    <submittedName>
        <fullName evidence="1">Uncharacterized protein</fullName>
    </submittedName>
</protein>
<dbReference type="EMBL" id="JAQQDB010000001">
    <property type="protein sequence ID" value="MFM0515951.1"/>
    <property type="molecule type" value="Genomic_DNA"/>
</dbReference>
<reference evidence="1 2" key="1">
    <citation type="journal article" date="2024" name="Chem. Sci.">
        <title>Discovery of megapolipeptins by genome mining of a Burkholderiales bacteria collection.</title>
        <authorList>
            <person name="Paulo B.S."/>
            <person name="Recchia M.J.J."/>
            <person name="Lee S."/>
            <person name="Fergusson C.H."/>
            <person name="Romanowski S.B."/>
            <person name="Hernandez A."/>
            <person name="Krull N."/>
            <person name="Liu D.Y."/>
            <person name="Cavanagh H."/>
            <person name="Bos A."/>
            <person name="Gray C.A."/>
            <person name="Murphy B.T."/>
            <person name="Linington R.G."/>
            <person name="Eustaquio A.S."/>
        </authorList>
    </citation>
    <scope>NUCLEOTIDE SEQUENCE [LARGE SCALE GENOMIC DNA]</scope>
    <source>
        <strain evidence="1 2">RL17-374-BIF-D</strain>
    </source>
</reference>
<comment type="caution">
    <text evidence="1">The sequence shown here is derived from an EMBL/GenBank/DDBJ whole genome shotgun (WGS) entry which is preliminary data.</text>
</comment>